<dbReference type="InterPro" id="IPR042178">
    <property type="entry name" value="Serpin_sf_1"/>
</dbReference>
<dbReference type="PANTHER" id="PTHR11461">
    <property type="entry name" value="SERINE PROTEASE INHIBITOR, SERPIN"/>
    <property type="match status" value="1"/>
</dbReference>
<dbReference type="Pfam" id="PF00079">
    <property type="entry name" value="Serpin"/>
    <property type="match status" value="1"/>
</dbReference>
<sequence length="418" mass="47370">MLTMACQGLGKQELIQAMFAESRGTEDAKKENCDDDSSEMIIGISALLNCIKEDPASVTLKHAYKMFVDVNHKPKNSYLTRLKVLYHAAEIEEVDLSIENREKEFEKINHWAHSVGSKQLGDILTKRTVGNKIIFVVPMYFMGNWVHPFSPAFTHEAQFFINEKEAVEVPMMKSRLLKNLLYVSINKLSCRALVLPYKGERLALVIFLPNRKGGLPIIESGLESLSPTQYFQDMHKFRRKLASDSRFQVYLPRLRIDCTIDLESPLKEMGVETIFQNGKADFSGLVHISPKELSITQILQKVVIDINETGNAKFPSHFENMPDELESNKALGCGDDPGPEIIEFRVDHSFYFQIVDIKSDLIVFGGSCKNPLQGKELGFKEFLEKYDIAVPPKKLSSNEESIEIPPHVLNNTSKKLEV</sequence>
<keyword evidence="2" id="KW-0646">Protease inhibitor</keyword>
<dbReference type="SMART" id="SM00093">
    <property type="entry name" value="SERPIN"/>
    <property type="match status" value="1"/>
</dbReference>
<evidence type="ECO:0000256" key="1">
    <source>
        <dbReference type="ARBA" id="ARBA00009500"/>
    </source>
</evidence>
<dbReference type="Gene3D" id="2.30.39.10">
    <property type="entry name" value="Alpha-1-antitrypsin, domain 1"/>
    <property type="match status" value="1"/>
</dbReference>
<dbReference type="Proteomes" id="UP001642540">
    <property type="component" value="Unassembled WGS sequence"/>
</dbReference>
<evidence type="ECO:0000256" key="3">
    <source>
        <dbReference type="ARBA" id="ARBA00022900"/>
    </source>
</evidence>
<reference evidence="6 7" key="1">
    <citation type="submission" date="2024-08" db="EMBL/GenBank/DDBJ databases">
        <authorList>
            <person name="Cucini C."/>
            <person name="Frati F."/>
        </authorList>
    </citation>
    <scope>NUCLEOTIDE SEQUENCE [LARGE SCALE GENOMIC DNA]</scope>
</reference>
<dbReference type="InterPro" id="IPR042185">
    <property type="entry name" value="Serpin_sf_2"/>
</dbReference>
<dbReference type="InterPro" id="IPR036186">
    <property type="entry name" value="Serpin_sf"/>
</dbReference>
<evidence type="ECO:0000259" key="5">
    <source>
        <dbReference type="SMART" id="SM00093"/>
    </source>
</evidence>
<feature type="domain" description="Serpin" evidence="5">
    <location>
        <begin position="1"/>
        <end position="371"/>
    </location>
</feature>
<proteinExistence type="inferred from homology"/>
<dbReference type="EMBL" id="CAXLJM020000151">
    <property type="protein sequence ID" value="CAL8143096.1"/>
    <property type="molecule type" value="Genomic_DNA"/>
</dbReference>
<evidence type="ECO:0000313" key="7">
    <source>
        <dbReference type="Proteomes" id="UP001642540"/>
    </source>
</evidence>
<dbReference type="SUPFAM" id="SSF56574">
    <property type="entry name" value="Serpins"/>
    <property type="match status" value="1"/>
</dbReference>
<protein>
    <recommendedName>
        <fullName evidence="5">Serpin domain-containing protein</fullName>
    </recommendedName>
</protein>
<evidence type="ECO:0000256" key="4">
    <source>
        <dbReference type="RuleBase" id="RU000411"/>
    </source>
</evidence>
<comment type="caution">
    <text evidence="6">The sequence shown here is derived from an EMBL/GenBank/DDBJ whole genome shotgun (WGS) entry which is preliminary data.</text>
</comment>
<organism evidence="6 7">
    <name type="scientific">Orchesella dallaii</name>
    <dbReference type="NCBI Taxonomy" id="48710"/>
    <lineage>
        <taxon>Eukaryota</taxon>
        <taxon>Metazoa</taxon>
        <taxon>Ecdysozoa</taxon>
        <taxon>Arthropoda</taxon>
        <taxon>Hexapoda</taxon>
        <taxon>Collembola</taxon>
        <taxon>Entomobryomorpha</taxon>
        <taxon>Entomobryoidea</taxon>
        <taxon>Orchesellidae</taxon>
        <taxon>Orchesellinae</taxon>
        <taxon>Orchesella</taxon>
    </lineage>
</organism>
<dbReference type="PANTHER" id="PTHR11461:SF211">
    <property type="entry name" value="GH10112P-RELATED"/>
    <property type="match status" value="1"/>
</dbReference>
<dbReference type="InterPro" id="IPR000215">
    <property type="entry name" value="Serpin_fam"/>
</dbReference>
<dbReference type="InterPro" id="IPR023796">
    <property type="entry name" value="Serpin_dom"/>
</dbReference>
<keyword evidence="7" id="KW-1185">Reference proteome</keyword>
<name>A0ABP1S497_9HEXA</name>
<comment type="similarity">
    <text evidence="1 4">Belongs to the serpin family.</text>
</comment>
<evidence type="ECO:0000256" key="2">
    <source>
        <dbReference type="ARBA" id="ARBA00022690"/>
    </source>
</evidence>
<keyword evidence="3" id="KW-0722">Serine protease inhibitor</keyword>
<dbReference type="Gene3D" id="3.30.497.10">
    <property type="entry name" value="Antithrombin, subunit I, domain 2"/>
    <property type="match status" value="1"/>
</dbReference>
<accession>A0ABP1S497</accession>
<evidence type="ECO:0000313" key="6">
    <source>
        <dbReference type="EMBL" id="CAL8143096.1"/>
    </source>
</evidence>
<gene>
    <name evidence="6" type="ORF">ODALV1_LOCUS29263</name>
</gene>